<feature type="DNA-binding region" description="OmpR/PhoB-type" evidence="3">
    <location>
        <begin position="11"/>
        <end position="113"/>
    </location>
</feature>
<evidence type="ECO:0000256" key="3">
    <source>
        <dbReference type="PROSITE-ProRule" id="PRU01091"/>
    </source>
</evidence>
<comment type="similarity">
    <text evidence="1">Belongs to the TolB family.</text>
</comment>
<evidence type="ECO:0000256" key="1">
    <source>
        <dbReference type="ARBA" id="ARBA00009820"/>
    </source>
</evidence>
<dbReference type="RefSeq" id="WP_265126952.1">
    <property type="nucleotide sequence ID" value="NZ_JAPCHY010000003.1"/>
</dbReference>
<dbReference type="PROSITE" id="PS51755">
    <property type="entry name" value="OMPR_PHOB"/>
    <property type="match status" value="1"/>
</dbReference>
<dbReference type="InterPro" id="IPR016032">
    <property type="entry name" value="Sig_transdc_resp-reg_C-effctor"/>
</dbReference>
<keyword evidence="5" id="KW-0812">Transmembrane</keyword>
<dbReference type="InterPro" id="IPR036388">
    <property type="entry name" value="WH-like_DNA-bd_sf"/>
</dbReference>
<protein>
    <submittedName>
        <fullName evidence="7">Winged helix-turn-helix domain-containing protein</fullName>
    </submittedName>
</protein>
<dbReference type="InterPro" id="IPR011659">
    <property type="entry name" value="WD40"/>
</dbReference>
<dbReference type="CDD" id="cd00383">
    <property type="entry name" value="trans_reg_C"/>
    <property type="match status" value="1"/>
</dbReference>
<evidence type="ECO:0000313" key="7">
    <source>
        <dbReference type="EMBL" id="MCW4471812.1"/>
    </source>
</evidence>
<dbReference type="PANTHER" id="PTHR36842:SF1">
    <property type="entry name" value="PROTEIN TOLB"/>
    <property type="match status" value="1"/>
</dbReference>
<name>A0ABT3JTJ1_9XANT</name>
<dbReference type="InterPro" id="IPR001867">
    <property type="entry name" value="OmpR/PhoB-type_DNA-bd"/>
</dbReference>
<keyword evidence="2 3" id="KW-0238">DNA-binding</keyword>
<evidence type="ECO:0000256" key="4">
    <source>
        <dbReference type="SAM" id="MobiDB-lite"/>
    </source>
</evidence>
<dbReference type="Gene3D" id="2.120.10.30">
    <property type="entry name" value="TolB, C-terminal domain"/>
    <property type="match status" value="2"/>
</dbReference>
<dbReference type="SUPFAM" id="SSF69304">
    <property type="entry name" value="Tricorn protease N-terminal domain"/>
    <property type="match status" value="1"/>
</dbReference>
<reference evidence="7 8" key="1">
    <citation type="submission" date="2022-10" db="EMBL/GenBank/DDBJ databases">
        <title>Xanthomonas sp. H13-6.</title>
        <authorList>
            <person name="Liu X."/>
            <person name="Deng Z."/>
            <person name="Jiang Y."/>
            <person name="Yu T."/>
            <person name="Ai J."/>
        </authorList>
    </citation>
    <scope>NUCLEOTIDE SEQUENCE [LARGE SCALE GENOMIC DNA]</scope>
    <source>
        <strain evidence="7 8">H13-6</strain>
    </source>
</reference>
<keyword evidence="8" id="KW-1185">Reference proteome</keyword>
<dbReference type="EMBL" id="JAPCHY010000003">
    <property type="protein sequence ID" value="MCW4471812.1"/>
    <property type="molecule type" value="Genomic_DNA"/>
</dbReference>
<evidence type="ECO:0000259" key="6">
    <source>
        <dbReference type="PROSITE" id="PS51755"/>
    </source>
</evidence>
<evidence type="ECO:0000256" key="2">
    <source>
        <dbReference type="ARBA" id="ARBA00023125"/>
    </source>
</evidence>
<keyword evidence="5" id="KW-0472">Membrane</keyword>
<gene>
    <name evidence="7" type="ORF">OK345_04725</name>
</gene>
<dbReference type="SMART" id="SM00862">
    <property type="entry name" value="Trans_reg_C"/>
    <property type="match status" value="1"/>
</dbReference>
<accession>A0ABT3JTJ1</accession>
<dbReference type="Gene3D" id="1.10.10.10">
    <property type="entry name" value="Winged helix-like DNA-binding domain superfamily/Winged helix DNA-binding domain"/>
    <property type="match status" value="1"/>
</dbReference>
<dbReference type="SUPFAM" id="SSF46894">
    <property type="entry name" value="C-terminal effector domain of the bipartite response regulators"/>
    <property type="match status" value="1"/>
</dbReference>
<dbReference type="SUPFAM" id="SSF82171">
    <property type="entry name" value="DPP6 N-terminal domain-like"/>
    <property type="match status" value="1"/>
</dbReference>
<dbReference type="Proteomes" id="UP001209922">
    <property type="component" value="Unassembled WGS sequence"/>
</dbReference>
<sequence>MTSIETEQPTSDRVQIGECMVVLSAREVHVPGARRPRRLTPKALGVLIALIRTPGRVLTRDELFAEVWPDTLPTNDVLTQAVTQLRKAFATADGDGGTVYIETIAKTGYRLLAPVTWLRDGSGGDGEAAVEAGKTPDPIIAESTVVDMPAPEASAARMSSIRRRVRRYVLIAIGAVLVCSTLVMALLLLQRAPLSAAEAAIDEGVRVISSPERPYRLVTATAGFEVYPTVSPDGSQVAYAAEVPGREGSVIKFQTTGTAPARRLATPPDGHSDRFPAWSPDGREIAFARFGPEGTCEVLIASATGGSLRRATRCDGTDMLSFDWTPDGHGLVFGSMTGVYANRGIRRLDIATGRWEPLRYAVGADDFDYAPRYSPDGRRIAFVRNPQLGDLWWMPAEGGEAEALTNDAAEIRGWAWQPDSRGIVFGRRIDSESRLYRLDVETRTLRDLGVDDAQMPAVSRSHNLLAFVHRRPQFGLYRIALADASQPPQATRLLASSGRDGQPMVAPDGRQLVFTSDRSGTFSLWWVDLEQPESVRPIEGIRPEARQAPAWSADSSHLLVVGRDEHGEASIHEITPESGQATRLPVPSRQPLQVLYGADDNHLLVIERDEDERTRLVLFDRGATPWRELAAIEGVSQARYDATGERVLFTRLSGGGLWAADPSLAENSVRSLDPQVPSRWRYRTWTVMPGGEVGYLSTQTDCASVFSLIGNAMSGRCLDEDRLSSSNGFSAAPDGSALYAALAVADGTDIAVMELPSVSPKQLFGISKLLPLLEKDPS</sequence>
<proteinExistence type="inferred from homology"/>
<dbReference type="InterPro" id="IPR011042">
    <property type="entry name" value="6-blade_b-propeller_TolB-like"/>
</dbReference>
<feature type="domain" description="OmpR/PhoB-type" evidence="6">
    <location>
        <begin position="11"/>
        <end position="113"/>
    </location>
</feature>
<comment type="caution">
    <text evidence="7">The sequence shown here is derived from an EMBL/GenBank/DDBJ whole genome shotgun (WGS) entry which is preliminary data.</text>
</comment>
<keyword evidence="5" id="KW-1133">Transmembrane helix</keyword>
<dbReference type="PANTHER" id="PTHR36842">
    <property type="entry name" value="PROTEIN TOLB HOMOLOG"/>
    <property type="match status" value="1"/>
</dbReference>
<dbReference type="Pfam" id="PF00486">
    <property type="entry name" value="Trans_reg_C"/>
    <property type="match status" value="1"/>
</dbReference>
<dbReference type="Pfam" id="PF07676">
    <property type="entry name" value="PD40"/>
    <property type="match status" value="4"/>
</dbReference>
<organism evidence="7 8">
    <name type="scientific">Xanthomonas chitinilytica</name>
    <dbReference type="NCBI Taxonomy" id="2989819"/>
    <lineage>
        <taxon>Bacteria</taxon>
        <taxon>Pseudomonadati</taxon>
        <taxon>Pseudomonadota</taxon>
        <taxon>Gammaproteobacteria</taxon>
        <taxon>Lysobacterales</taxon>
        <taxon>Lysobacteraceae</taxon>
        <taxon>Xanthomonas</taxon>
    </lineage>
</organism>
<feature type="transmembrane region" description="Helical" evidence="5">
    <location>
        <begin position="168"/>
        <end position="189"/>
    </location>
</feature>
<feature type="region of interest" description="Disordered" evidence="4">
    <location>
        <begin position="257"/>
        <end position="276"/>
    </location>
</feature>
<evidence type="ECO:0000256" key="5">
    <source>
        <dbReference type="SAM" id="Phobius"/>
    </source>
</evidence>
<evidence type="ECO:0000313" key="8">
    <source>
        <dbReference type="Proteomes" id="UP001209922"/>
    </source>
</evidence>